<evidence type="ECO:0000313" key="2">
    <source>
        <dbReference type="Proteomes" id="UP000316360"/>
    </source>
</evidence>
<dbReference type="EMBL" id="SOKJ01000391">
    <property type="protein sequence ID" value="TET07940.1"/>
    <property type="molecule type" value="Genomic_DNA"/>
</dbReference>
<sequence length="59" mass="6671">MGREKLLRQIMADVYNKRILRPSFLEEATSLGAVIVGGIGEDKLISLKHLKIKGLREKH</sequence>
<name>A0A523RQ80_UNCAE</name>
<protein>
    <submittedName>
        <fullName evidence="1">Uncharacterized protein</fullName>
    </submittedName>
</protein>
<dbReference type="InterPro" id="IPR043129">
    <property type="entry name" value="ATPase_NBD"/>
</dbReference>
<dbReference type="AlphaFoldDB" id="A0A523RQ80"/>
<evidence type="ECO:0000313" key="1">
    <source>
        <dbReference type="EMBL" id="TET07940.1"/>
    </source>
</evidence>
<comment type="caution">
    <text evidence="1">The sequence shown here is derived from an EMBL/GenBank/DDBJ whole genome shotgun (WGS) entry which is preliminary data.</text>
</comment>
<accession>A0A523RQ80</accession>
<dbReference type="Proteomes" id="UP000316360">
    <property type="component" value="Unassembled WGS sequence"/>
</dbReference>
<organism evidence="1 2">
    <name type="scientific">Aerophobetes bacterium</name>
    <dbReference type="NCBI Taxonomy" id="2030807"/>
    <lineage>
        <taxon>Bacteria</taxon>
        <taxon>Candidatus Aerophobota</taxon>
    </lineage>
</organism>
<reference evidence="1 2" key="1">
    <citation type="submission" date="2019-03" db="EMBL/GenBank/DDBJ databases">
        <title>Metabolic potential of uncultured bacteria and archaea associated with petroleum seepage in deep-sea sediments.</title>
        <authorList>
            <person name="Dong X."/>
            <person name="Hubert C."/>
        </authorList>
    </citation>
    <scope>NUCLEOTIDE SEQUENCE [LARGE SCALE GENOMIC DNA]</scope>
    <source>
        <strain evidence="1">E44_bin7</strain>
    </source>
</reference>
<dbReference type="SUPFAM" id="SSF53067">
    <property type="entry name" value="Actin-like ATPase domain"/>
    <property type="match status" value="1"/>
</dbReference>
<proteinExistence type="predicted"/>
<gene>
    <name evidence="1" type="ORF">E3J84_06825</name>
</gene>
<dbReference type="Gene3D" id="3.30.420.40">
    <property type="match status" value="1"/>
</dbReference>